<dbReference type="SUPFAM" id="SSF90123">
    <property type="entry name" value="ABC transporter transmembrane region"/>
    <property type="match status" value="1"/>
</dbReference>
<evidence type="ECO:0008006" key="12">
    <source>
        <dbReference type="Google" id="ProtNLM"/>
    </source>
</evidence>
<sequence>MKNIISILRLSKPLHTLLAILATLIVLGTLLALVAPLLSKVIVDEVVKEVQNGTGNINTLILYVVLAFLASVGSVLLQAISERVGDHFAGRLRKFLTEKFYDKAFTLPQSYFDSELSGKIVNQLVRGIQTIQGFLNAATNFIIPTFLQSIIIVFVLSRYNLPVALFIAALFPVYILLSHKSTQLWGKEEYKKNAIEDTIRGRIQETIANMSLVKSFIRQQDEYAFVSKNLADSNHIYARQSQTFHVYDFLRGFALQVTIFGVNIFVFWNAFNGTITIGETVLILQFVNQARIPLFAMSYILTQLQLAEAGSKEYLEILGIESTENYRTYSRASKHLKDPEIEYRHVDFSYETSKVVLNDVSFMLNKFESVALVGPSGAGKSTIVNLLLKFYEPNSGDIFINGISYKKLDHSTIRNNIALVFQESELFSTTVRYNVAYGKPEATDEEIIRALKLANAYEFVEKLPEGLDSEIGERGVRLSGGQKQRIQIARAILKDAPILVLDEATSSLDAKSEKEVQDALEVLMQKKLVIIIAHRFSTIQNVDKVVVVDQGRIVDYGKPQELAQKKGLYADLLNYQIQGNKKLLEKFEIY</sequence>
<evidence type="ECO:0000256" key="6">
    <source>
        <dbReference type="ARBA" id="ARBA00023136"/>
    </source>
</evidence>
<name>A0A1F5ZJQ5_9BACT</name>
<evidence type="ECO:0000313" key="10">
    <source>
        <dbReference type="EMBL" id="OGG12736.1"/>
    </source>
</evidence>
<dbReference type="Pfam" id="PF00664">
    <property type="entry name" value="ABC_membrane"/>
    <property type="match status" value="1"/>
</dbReference>
<dbReference type="PROSITE" id="PS50893">
    <property type="entry name" value="ABC_TRANSPORTER_2"/>
    <property type="match status" value="1"/>
</dbReference>
<evidence type="ECO:0000256" key="5">
    <source>
        <dbReference type="ARBA" id="ARBA00022989"/>
    </source>
</evidence>
<dbReference type="SMART" id="SM00382">
    <property type="entry name" value="AAA"/>
    <property type="match status" value="1"/>
</dbReference>
<dbReference type="GO" id="GO:0034040">
    <property type="term" value="F:ATPase-coupled lipid transmembrane transporter activity"/>
    <property type="evidence" value="ECO:0007669"/>
    <property type="project" value="TreeGrafter"/>
</dbReference>
<dbReference type="InterPro" id="IPR003439">
    <property type="entry name" value="ABC_transporter-like_ATP-bd"/>
</dbReference>
<dbReference type="EMBL" id="MFJJ01000055">
    <property type="protein sequence ID" value="OGG12736.1"/>
    <property type="molecule type" value="Genomic_DNA"/>
</dbReference>
<dbReference type="SUPFAM" id="SSF52540">
    <property type="entry name" value="P-loop containing nucleoside triphosphate hydrolases"/>
    <property type="match status" value="1"/>
</dbReference>
<evidence type="ECO:0000259" key="8">
    <source>
        <dbReference type="PROSITE" id="PS50893"/>
    </source>
</evidence>
<keyword evidence="2 7" id="KW-0812">Transmembrane</keyword>
<feature type="transmembrane region" description="Helical" evidence="7">
    <location>
        <begin position="249"/>
        <end position="271"/>
    </location>
</feature>
<comment type="caution">
    <text evidence="10">The sequence shown here is derived from an EMBL/GenBank/DDBJ whole genome shotgun (WGS) entry which is preliminary data.</text>
</comment>
<feature type="transmembrane region" description="Helical" evidence="7">
    <location>
        <begin position="134"/>
        <end position="155"/>
    </location>
</feature>
<protein>
    <recommendedName>
        <fullName evidence="12">Iron ABC transporter ATP-binding protein</fullName>
    </recommendedName>
</protein>
<dbReference type="AlphaFoldDB" id="A0A1F5ZJQ5"/>
<comment type="subcellular location">
    <subcellularLocation>
        <location evidence="1">Cell membrane</location>
        <topology evidence="1">Multi-pass membrane protein</topology>
    </subcellularLocation>
</comment>
<dbReference type="InterPro" id="IPR039421">
    <property type="entry name" value="Type_1_exporter"/>
</dbReference>
<dbReference type="Pfam" id="PF00005">
    <property type="entry name" value="ABC_tran"/>
    <property type="match status" value="1"/>
</dbReference>
<dbReference type="PANTHER" id="PTHR24221:SF654">
    <property type="entry name" value="ATP-BINDING CASSETTE SUB-FAMILY B MEMBER 6"/>
    <property type="match status" value="1"/>
</dbReference>
<dbReference type="Gene3D" id="1.20.1560.10">
    <property type="entry name" value="ABC transporter type 1, transmembrane domain"/>
    <property type="match status" value="1"/>
</dbReference>
<dbReference type="InterPro" id="IPR027417">
    <property type="entry name" value="P-loop_NTPase"/>
</dbReference>
<keyword evidence="4" id="KW-0067">ATP-binding</keyword>
<dbReference type="FunFam" id="3.40.50.300:FF:000218">
    <property type="entry name" value="Multidrug ABC transporter ATP-binding protein"/>
    <property type="match status" value="1"/>
</dbReference>
<proteinExistence type="predicted"/>
<dbReference type="InterPro" id="IPR036640">
    <property type="entry name" value="ABC1_TM_sf"/>
</dbReference>
<evidence type="ECO:0000256" key="1">
    <source>
        <dbReference type="ARBA" id="ARBA00004651"/>
    </source>
</evidence>
<evidence type="ECO:0000256" key="2">
    <source>
        <dbReference type="ARBA" id="ARBA00022692"/>
    </source>
</evidence>
<dbReference type="PANTHER" id="PTHR24221">
    <property type="entry name" value="ATP-BINDING CASSETTE SUB-FAMILY B"/>
    <property type="match status" value="1"/>
</dbReference>
<dbReference type="InterPro" id="IPR011527">
    <property type="entry name" value="ABC1_TM_dom"/>
</dbReference>
<dbReference type="InterPro" id="IPR003593">
    <property type="entry name" value="AAA+_ATPase"/>
</dbReference>
<dbReference type="GO" id="GO:0005524">
    <property type="term" value="F:ATP binding"/>
    <property type="evidence" value="ECO:0007669"/>
    <property type="project" value="UniProtKB-KW"/>
</dbReference>
<accession>A0A1F5ZJQ5</accession>
<feature type="domain" description="ABC transporter" evidence="8">
    <location>
        <begin position="341"/>
        <end position="575"/>
    </location>
</feature>
<dbReference type="CDD" id="cd07346">
    <property type="entry name" value="ABC_6TM_exporters"/>
    <property type="match status" value="1"/>
</dbReference>
<dbReference type="PROSITE" id="PS00211">
    <property type="entry name" value="ABC_TRANSPORTER_1"/>
    <property type="match status" value="1"/>
</dbReference>
<feature type="domain" description="ABC transmembrane type-1" evidence="9">
    <location>
        <begin position="19"/>
        <end position="306"/>
    </location>
</feature>
<evidence type="ECO:0000256" key="4">
    <source>
        <dbReference type="ARBA" id="ARBA00022840"/>
    </source>
</evidence>
<reference evidence="10 11" key="1">
    <citation type="journal article" date="2016" name="Nat. Commun.">
        <title>Thousands of microbial genomes shed light on interconnected biogeochemical processes in an aquifer system.</title>
        <authorList>
            <person name="Anantharaman K."/>
            <person name="Brown C.T."/>
            <person name="Hug L.A."/>
            <person name="Sharon I."/>
            <person name="Castelle C.J."/>
            <person name="Probst A.J."/>
            <person name="Thomas B.C."/>
            <person name="Singh A."/>
            <person name="Wilkins M.J."/>
            <person name="Karaoz U."/>
            <person name="Brodie E.L."/>
            <person name="Williams K.H."/>
            <person name="Hubbard S.S."/>
            <person name="Banfield J.F."/>
        </authorList>
    </citation>
    <scope>NUCLEOTIDE SEQUENCE [LARGE SCALE GENOMIC DNA]</scope>
</reference>
<keyword evidence="6 7" id="KW-0472">Membrane</keyword>
<keyword evidence="5 7" id="KW-1133">Transmembrane helix</keyword>
<evidence type="ECO:0000256" key="3">
    <source>
        <dbReference type="ARBA" id="ARBA00022741"/>
    </source>
</evidence>
<dbReference type="GO" id="GO:0016887">
    <property type="term" value="F:ATP hydrolysis activity"/>
    <property type="evidence" value="ECO:0007669"/>
    <property type="project" value="InterPro"/>
</dbReference>
<dbReference type="GO" id="GO:0005886">
    <property type="term" value="C:plasma membrane"/>
    <property type="evidence" value="ECO:0007669"/>
    <property type="project" value="UniProtKB-SubCell"/>
</dbReference>
<dbReference type="GO" id="GO:0140359">
    <property type="term" value="F:ABC-type transporter activity"/>
    <property type="evidence" value="ECO:0007669"/>
    <property type="project" value="InterPro"/>
</dbReference>
<evidence type="ECO:0000256" key="7">
    <source>
        <dbReference type="SAM" id="Phobius"/>
    </source>
</evidence>
<dbReference type="InterPro" id="IPR017871">
    <property type="entry name" value="ABC_transporter-like_CS"/>
</dbReference>
<dbReference type="PROSITE" id="PS50929">
    <property type="entry name" value="ABC_TM1F"/>
    <property type="match status" value="1"/>
</dbReference>
<gene>
    <name evidence="10" type="ORF">A2875_01920</name>
</gene>
<keyword evidence="3" id="KW-0547">Nucleotide-binding</keyword>
<evidence type="ECO:0000313" key="11">
    <source>
        <dbReference type="Proteomes" id="UP000177416"/>
    </source>
</evidence>
<dbReference type="Gene3D" id="3.40.50.300">
    <property type="entry name" value="P-loop containing nucleotide triphosphate hydrolases"/>
    <property type="match status" value="1"/>
</dbReference>
<feature type="transmembrane region" description="Helical" evidence="7">
    <location>
        <begin position="161"/>
        <end position="177"/>
    </location>
</feature>
<dbReference type="Proteomes" id="UP000177416">
    <property type="component" value="Unassembled WGS sequence"/>
</dbReference>
<organism evidence="10 11">
    <name type="scientific">Candidatus Gottesmanbacteria bacterium RIFCSPHIGHO2_01_FULL_46_14</name>
    <dbReference type="NCBI Taxonomy" id="1798380"/>
    <lineage>
        <taxon>Bacteria</taxon>
        <taxon>Candidatus Gottesmaniibacteriota</taxon>
    </lineage>
</organism>
<feature type="transmembrane region" description="Helical" evidence="7">
    <location>
        <begin position="55"/>
        <end position="77"/>
    </location>
</feature>
<evidence type="ECO:0000259" key="9">
    <source>
        <dbReference type="PROSITE" id="PS50929"/>
    </source>
</evidence>